<reference evidence="1 2" key="1">
    <citation type="submission" date="2020-03" db="EMBL/GenBank/DDBJ databases">
        <title>Genomic Encyclopedia of Type Strains, Phase IV (KMG-IV): sequencing the most valuable type-strain genomes for metagenomic binning, comparative biology and taxonomic classification.</title>
        <authorList>
            <person name="Goeker M."/>
        </authorList>
    </citation>
    <scope>NUCLEOTIDE SEQUENCE [LARGE SCALE GENOMIC DNA]</scope>
    <source>
        <strain evidence="1 2">DSM 4733</strain>
    </source>
</reference>
<comment type="caution">
    <text evidence="1">The sequence shown here is derived from an EMBL/GenBank/DDBJ whole genome shotgun (WGS) entry which is preliminary data.</text>
</comment>
<dbReference type="EMBL" id="JAASQV010000001">
    <property type="protein sequence ID" value="NIJ64996.1"/>
    <property type="molecule type" value="Genomic_DNA"/>
</dbReference>
<dbReference type="Proteomes" id="UP000564677">
    <property type="component" value="Unassembled WGS sequence"/>
</dbReference>
<sequence length="590" mass="64342">MEVPEMHEGRRTTRREMLLAAGATCLVAAAPQTVPATDADGVPDVAGKDRRWDADIGMLGEKSGGQGYSTRLPRGTWVHASRSNLDYAQRLLDTGSAAGLARAELVIGKVIALQDIDPASPTYGIWSYYREETLAQMDPPDWNWADFNGARLTAMIGRHGDRLNPALAADMRKAIGRAGEAIMRRDVGPAYTNISVMGARVTLAAGELMRDPKLLAYGRKRLLGLLDYTREQGSFNEYNSPTYTIVALEEIEAILSFVHDAQARAAAAELHRITWEMIASHWHPGTNQWAGPHSRAYYDRTPNPTLDGLSARLGRPLRPGVAVPPREVPMLPCPPALAPRFAALPERETEVRQRFIRAADDAQSVRGTTWLDDAACLGSANAESFWTQRHPLIAFWRTARRGPTPVFRVRCEKDGRDFASFGMVAAQRAQRVLMSAHPIANSGDWHITLDRAASFPGQELQLRFVLDGPGATARALDEYRVELVAGEWKAVVHMGPAIWNNGAGAQGRWAIEKREGAAHVAYVVPLGGSIAPTALGRTSIPAAIEILPVAARPSKDRIEVTPHAGSRMLRWNGIELVAPVGPPPPIARIS</sequence>
<dbReference type="RefSeq" id="WP_167299285.1">
    <property type="nucleotide sequence ID" value="NZ_JAASQV010000001.1"/>
</dbReference>
<accession>A0A7X5V077</accession>
<dbReference type="InterPro" id="IPR006311">
    <property type="entry name" value="TAT_signal"/>
</dbReference>
<evidence type="ECO:0000313" key="2">
    <source>
        <dbReference type="Proteomes" id="UP000564677"/>
    </source>
</evidence>
<dbReference type="AlphaFoldDB" id="A0A7X5V077"/>
<dbReference type="PANTHER" id="PTHR40616:SF1">
    <property type="entry name" value="LINALOOL DEHYDRATASE_ISOMERASE DOMAIN-CONTAINING PROTEIN"/>
    <property type="match status" value="1"/>
</dbReference>
<organism evidence="1 2">
    <name type="scientific">Sphingomonas leidyi</name>
    <dbReference type="NCBI Taxonomy" id="68569"/>
    <lineage>
        <taxon>Bacteria</taxon>
        <taxon>Pseudomonadati</taxon>
        <taxon>Pseudomonadota</taxon>
        <taxon>Alphaproteobacteria</taxon>
        <taxon>Sphingomonadales</taxon>
        <taxon>Sphingomonadaceae</taxon>
        <taxon>Sphingomonas</taxon>
    </lineage>
</organism>
<proteinExistence type="predicted"/>
<name>A0A7X5V077_9SPHN</name>
<protein>
    <submittedName>
        <fullName evidence="1">Uncharacterized protein</fullName>
    </submittedName>
</protein>
<evidence type="ECO:0000313" key="1">
    <source>
        <dbReference type="EMBL" id="NIJ64996.1"/>
    </source>
</evidence>
<keyword evidence="2" id="KW-1185">Reference proteome</keyword>
<dbReference type="PANTHER" id="PTHR40616">
    <property type="entry name" value="LINALOOL DEHYDRATASE_ISOMERASE DOMAIN-CONTAINING PROTEIN"/>
    <property type="match status" value="1"/>
</dbReference>
<dbReference type="PROSITE" id="PS51318">
    <property type="entry name" value="TAT"/>
    <property type="match status" value="1"/>
</dbReference>
<gene>
    <name evidence="1" type="ORF">FHR20_001927</name>
</gene>